<dbReference type="GeneID" id="300269704"/>
<dbReference type="RefSeq" id="WP_074830331.1">
    <property type="nucleotide sequence ID" value="NZ_FOEV01000024.1"/>
</dbReference>
<protein>
    <submittedName>
        <fullName evidence="1">Uncharacterized protein</fullName>
    </submittedName>
</protein>
<gene>
    <name evidence="1" type="ORF">SAMN05216409_12416</name>
</gene>
<dbReference type="AlphaFoldDB" id="A0A9X8MHM0"/>
<accession>A0A9X8MHM0</accession>
<reference evidence="1 2" key="1">
    <citation type="submission" date="2016-10" db="EMBL/GenBank/DDBJ databases">
        <authorList>
            <person name="Varghese N."/>
            <person name="Submissions S."/>
        </authorList>
    </citation>
    <scope>NUCLEOTIDE SEQUENCE [LARGE SCALE GENOMIC DNA]</scope>
    <source>
        <strain evidence="1 2">LMG 21974</strain>
    </source>
</reference>
<dbReference type="EMBL" id="FOEV01000024">
    <property type="protein sequence ID" value="SER46322.1"/>
    <property type="molecule type" value="Genomic_DNA"/>
</dbReference>
<organism evidence="1 2">
    <name type="scientific">Pseudomonas lutea</name>
    <dbReference type="NCBI Taxonomy" id="243924"/>
    <lineage>
        <taxon>Bacteria</taxon>
        <taxon>Pseudomonadati</taxon>
        <taxon>Pseudomonadota</taxon>
        <taxon>Gammaproteobacteria</taxon>
        <taxon>Pseudomonadales</taxon>
        <taxon>Pseudomonadaceae</taxon>
        <taxon>Pseudomonas</taxon>
    </lineage>
</organism>
<sequence>MARVPVYQRQVAPEVAQAPRALNGGGGIDGLAQGLGSVTNALTKIVQDEQDKADHAALLDADNQLTQWQNNTFYNQESGIYTKKGKNAFGVAGQTLQSFDEFQQQIGANLTTDRQRQKFAEMVMNRKNQMTVDLDRYEYAEQQRYKNDVDQSAIALSQDSAALNFNDPSKVGMYRDKALAVVQAQAERLGWSQEETQLQMLGTSSKLLTGVIGRMAEQNPHAAKQYLEQSRSGITADDQLRIGNTIDREIKQREAEARQQQALAKMELSSRVSDATSAYMAGFDYANPPSRAEFVAAHGAEKGNEAYSQFQKLQGVGLSMRELATASPEEASQILSRYQPAPGGVASEGFRQDAHVYGSLLNSANRLMKARQDDPASYVTTYSPQVQQAFAVAQQVGTPEAYQAYAKASLAEQQRLGVQNPKLLPDAQADQIISQFGEVSDGGNNSSKLIQNLQAQWGSNWPQVYSQLQKKLPGAALVIGSGVDAATSNTLARIAPLKTDQLREGLDSGDLKDAKENLNERLSDFRTTLSHQVGGERTFSTMYEQAERLAYTYMGQGMKAKDAVEKAIAPLVDDKYTLKGTYRVPKSLDADTIDHGATVAKQELNLDEVQFTVPKGLDPQFAKERVKGALDREGYWVTTPDEKGLALYFGGEAVLDKSGKPITRSFEDLAGQAAKNPTTIQRLLKGFQPIPRAEQAPAAPQPYMPWLNQ</sequence>
<proteinExistence type="predicted"/>
<evidence type="ECO:0000313" key="2">
    <source>
        <dbReference type="Proteomes" id="UP000183210"/>
    </source>
</evidence>
<dbReference type="Proteomes" id="UP000183210">
    <property type="component" value="Unassembled WGS sequence"/>
</dbReference>
<comment type="caution">
    <text evidence="1">The sequence shown here is derived from an EMBL/GenBank/DDBJ whole genome shotgun (WGS) entry which is preliminary data.</text>
</comment>
<evidence type="ECO:0000313" key="1">
    <source>
        <dbReference type="EMBL" id="SER46322.1"/>
    </source>
</evidence>
<name>A0A9X8MHM0_9PSED</name>